<dbReference type="Proteomes" id="UP000002791">
    <property type="component" value="Chromosome"/>
</dbReference>
<dbReference type="Gene3D" id="3.30.70.1090">
    <property type="entry name" value="Dimeric alpha+beta barrel"/>
    <property type="match status" value="1"/>
</dbReference>
<dbReference type="HOGENOM" id="CLU_2207266_0_0_11"/>
<gene>
    <name evidence="1" type="ORF">SaccyDRAFT_2368</name>
</gene>
<evidence type="ECO:0000313" key="1">
    <source>
        <dbReference type="EMBL" id="EHR61244.1"/>
    </source>
</evidence>
<dbReference type="eggNOG" id="ENOG50332TT">
    <property type="taxonomic scope" value="Bacteria"/>
</dbReference>
<dbReference type="InterPro" id="IPR011008">
    <property type="entry name" value="Dimeric_a/b-barrel"/>
</dbReference>
<name>H5XR04_9PSEU</name>
<sequence length="108" mass="12512">MSRTLIVARMAEADSEKVAALFADSDAGSLPHRVGVRARTLFRYHGLYFHLIESDHDVDHRIESVRGDRDFRELSAALDPYIRPYDPDTWRSPADAMATVFYQWRRDD</sequence>
<protein>
    <submittedName>
        <fullName evidence="1">Polyketide synthesis cyclase</fullName>
    </submittedName>
</protein>
<reference evidence="1 2" key="1">
    <citation type="submission" date="2011-11" db="EMBL/GenBank/DDBJ databases">
        <title>The Noncontiguous Finished sequence of Saccharomonospora cyanea NA-134.</title>
        <authorList>
            <consortium name="US DOE Joint Genome Institute"/>
            <person name="Lucas S."/>
            <person name="Han J."/>
            <person name="Lapidus A."/>
            <person name="Cheng J.-F."/>
            <person name="Goodwin L."/>
            <person name="Pitluck S."/>
            <person name="Peters L."/>
            <person name="Ovchinnikova G."/>
            <person name="Lu M."/>
            <person name="Detter J.C."/>
            <person name="Han C."/>
            <person name="Tapia R."/>
            <person name="Land M."/>
            <person name="Hauser L."/>
            <person name="Kyrpides N."/>
            <person name="Ivanova N."/>
            <person name="Pagani I."/>
            <person name="Brambilla E.-M."/>
            <person name="Klenk H.-P."/>
            <person name="Woyke T."/>
        </authorList>
    </citation>
    <scope>NUCLEOTIDE SEQUENCE [LARGE SCALE GENOMIC DNA]</scope>
    <source>
        <strain evidence="1 2">NA-134</strain>
    </source>
</reference>
<dbReference type="AlphaFoldDB" id="H5XR04"/>
<dbReference type="Pfam" id="PF04673">
    <property type="entry name" value="Cyclase_polyket"/>
    <property type="match status" value="1"/>
</dbReference>
<proteinExistence type="predicted"/>
<dbReference type="STRING" id="882082.SaccyDRAFT_2368"/>
<dbReference type="EMBL" id="CM001440">
    <property type="protein sequence ID" value="EHR61244.1"/>
    <property type="molecule type" value="Genomic_DNA"/>
</dbReference>
<dbReference type="GO" id="GO:0030639">
    <property type="term" value="P:polyketide biosynthetic process"/>
    <property type="evidence" value="ECO:0007669"/>
    <property type="project" value="InterPro"/>
</dbReference>
<dbReference type="SUPFAM" id="SSF54909">
    <property type="entry name" value="Dimeric alpha+beta barrel"/>
    <property type="match status" value="1"/>
</dbReference>
<dbReference type="InterPro" id="IPR006765">
    <property type="entry name" value="Polyketide_synth_cyclase"/>
</dbReference>
<dbReference type="InterPro" id="IPR038474">
    <property type="entry name" value="Polyketide_synth_cyclase_sf"/>
</dbReference>
<organism evidence="1 2">
    <name type="scientific">Saccharomonospora cyanea NA-134</name>
    <dbReference type="NCBI Taxonomy" id="882082"/>
    <lineage>
        <taxon>Bacteria</taxon>
        <taxon>Bacillati</taxon>
        <taxon>Actinomycetota</taxon>
        <taxon>Actinomycetes</taxon>
        <taxon>Pseudonocardiales</taxon>
        <taxon>Pseudonocardiaceae</taxon>
        <taxon>Saccharomonospora</taxon>
    </lineage>
</organism>
<keyword evidence="2" id="KW-1185">Reference proteome</keyword>
<evidence type="ECO:0000313" key="2">
    <source>
        <dbReference type="Proteomes" id="UP000002791"/>
    </source>
</evidence>
<accession>H5XR04</accession>
<dbReference type="RefSeq" id="WP_005456345.1">
    <property type="nucleotide sequence ID" value="NZ_CM001440.1"/>
</dbReference>
<dbReference type="OrthoDB" id="4147507at2"/>